<dbReference type="EMBL" id="FJNE01000003">
    <property type="protein sequence ID" value="CZQ89857.1"/>
    <property type="molecule type" value="Genomic_DNA"/>
</dbReference>
<reference evidence="1 2" key="1">
    <citation type="submission" date="2016-02" db="EMBL/GenBank/DDBJ databases">
        <authorList>
            <person name="Wen L."/>
            <person name="He K."/>
            <person name="Yang H."/>
        </authorList>
    </citation>
    <scope>NUCLEOTIDE SEQUENCE [LARGE SCALE GENOMIC DNA]</scope>
    <source>
        <strain evidence="1">Trichococcus palustris</strain>
    </source>
</reference>
<accession>A0A143YL03</accession>
<keyword evidence="2" id="KW-1185">Reference proteome</keyword>
<organism evidence="1 2">
    <name type="scientific">Trichococcus palustris</name>
    <dbReference type="NCBI Taxonomy" id="140314"/>
    <lineage>
        <taxon>Bacteria</taxon>
        <taxon>Bacillati</taxon>
        <taxon>Bacillota</taxon>
        <taxon>Bacilli</taxon>
        <taxon>Lactobacillales</taxon>
        <taxon>Carnobacteriaceae</taxon>
        <taxon>Trichococcus</taxon>
    </lineage>
</organism>
<evidence type="ECO:0000313" key="2">
    <source>
        <dbReference type="Proteomes" id="UP000242754"/>
    </source>
</evidence>
<gene>
    <name evidence="1" type="ORF">Tpal_1187</name>
</gene>
<proteinExistence type="predicted"/>
<protein>
    <submittedName>
        <fullName evidence="1">Uncharacterized protein</fullName>
    </submittedName>
</protein>
<evidence type="ECO:0000313" key="1">
    <source>
        <dbReference type="EMBL" id="CZQ89857.1"/>
    </source>
</evidence>
<sequence>MSILRNGSDLSDFREAGLDRWTSYDGVKQLKNLLKTFGDALLHSKKIILSLAIEEGCKSWKLICGPLLF</sequence>
<name>A0A143YL03_9LACT</name>
<dbReference type="Proteomes" id="UP000242754">
    <property type="component" value="Unassembled WGS sequence"/>
</dbReference>
<dbReference type="AlphaFoldDB" id="A0A143YL03"/>